<evidence type="ECO:0000259" key="7">
    <source>
        <dbReference type="Pfam" id="PF04138"/>
    </source>
</evidence>
<comment type="similarity">
    <text evidence="2">Belongs to the GtrA family.</text>
</comment>
<feature type="transmembrane region" description="Helical" evidence="6">
    <location>
        <begin position="49"/>
        <end position="72"/>
    </location>
</feature>
<dbReference type="EMBL" id="SPQB01000037">
    <property type="protein sequence ID" value="TFU32047.1"/>
    <property type="molecule type" value="Genomic_DNA"/>
</dbReference>
<dbReference type="GO" id="GO:0000271">
    <property type="term" value="P:polysaccharide biosynthetic process"/>
    <property type="evidence" value="ECO:0007669"/>
    <property type="project" value="InterPro"/>
</dbReference>
<dbReference type="Proteomes" id="UP000298358">
    <property type="component" value="Unassembled WGS sequence"/>
</dbReference>
<proteinExistence type="inferred from homology"/>
<evidence type="ECO:0000256" key="6">
    <source>
        <dbReference type="SAM" id="Phobius"/>
    </source>
</evidence>
<gene>
    <name evidence="8" type="ORF">E4U02_12565</name>
</gene>
<feature type="transmembrane region" description="Helical" evidence="6">
    <location>
        <begin position="84"/>
        <end position="107"/>
    </location>
</feature>
<evidence type="ECO:0000256" key="5">
    <source>
        <dbReference type="ARBA" id="ARBA00023136"/>
    </source>
</evidence>
<keyword evidence="5 6" id="KW-0472">Membrane</keyword>
<dbReference type="GO" id="GO:0005886">
    <property type="term" value="C:plasma membrane"/>
    <property type="evidence" value="ECO:0007669"/>
    <property type="project" value="TreeGrafter"/>
</dbReference>
<comment type="caution">
    <text evidence="8">The sequence shown here is derived from an EMBL/GenBank/DDBJ whole genome shotgun (WGS) entry which is preliminary data.</text>
</comment>
<evidence type="ECO:0000256" key="1">
    <source>
        <dbReference type="ARBA" id="ARBA00004141"/>
    </source>
</evidence>
<evidence type="ECO:0000256" key="4">
    <source>
        <dbReference type="ARBA" id="ARBA00022989"/>
    </source>
</evidence>
<dbReference type="PANTHER" id="PTHR38459">
    <property type="entry name" value="PROPHAGE BACTOPRENOL-LINKED GLUCOSE TRANSLOCASE HOMOLOG"/>
    <property type="match status" value="1"/>
</dbReference>
<keyword evidence="9" id="KW-1185">Reference proteome</keyword>
<evidence type="ECO:0000313" key="8">
    <source>
        <dbReference type="EMBL" id="TFU32047.1"/>
    </source>
</evidence>
<evidence type="ECO:0000256" key="3">
    <source>
        <dbReference type="ARBA" id="ARBA00022692"/>
    </source>
</evidence>
<reference evidence="8 9" key="1">
    <citation type="submission" date="2019-03" db="EMBL/GenBank/DDBJ databases">
        <title>Diversity of the mouse oral microbiome.</title>
        <authorList>
            <person name="Joseph S."/>
            <person name="Aduse-Opoku J."/>
            <person name="Curtis M."/>
            <person name="Wade W."/>
            <person name="Hashim A."/>
        </authorList>
    </citation>
    <scope>NUCLEOTIDE SEQUENCE [LARGE SCALE GENOMIC DNA]</scope>
    <source>
        <strain evidence="8 9">P1012</strain>
    </source>
</reference>
<feature type="domain" description="GtrA/DPMS transmembrane" evidence="7">
    <location>
        <begin position="16"/>
        <end position="142"/>
    </location>
</feature>
<comment type="subcellular location">
    <subcellularLocation>
        <location evidence="1">Membrane</location>
        <topology evidence="1">Multi-pass membrane protein</topology>
    </subcellularLocation>
</comment>
<dbReference type="OrthoDB" id="9807815at2"/>
<protein>
    <submittedName>
        <fullName evidence="8">GtrA family protein</fullName>
    </submittedName>
</protein>
<accession>A0A4Y9FS42</accession>
<dbReference type="InterPro" id="IPR051401">
    <property type="entry name" value="GtrA_CellWall_Glycosyl"/>
</dbReference>
<feature type="transmembrane region" description="Helical" evidence="6">
    <location>
        <begin position="12"/>
        <end position="37"/>
    </location>
</feature>
<dbReference type="AlphaFoldDB" id="A0A4Y9FS42"/>
<dbReference type="InterPro" id="IPR007267">
    <property type="entry name" value="GtrA_DPMS_TM"/>
</dbReference>
<evidence type="ECO:0000256" key="2">
    <source>
        <dbReference type="ARBA" id="ARBA00009399"/>
    </source>
</evidence>
<dbReference type="RefSeq" id="WP_135115179.1">
    <property type="nucleotide sequence ID" value="NZ_JADGLL010000037.1"/>
</dbReference>
<dbReference type="PANTHER" id="PTHR38459:SF1">
    <property type="entry name" value="PROPHAGE BACTOPRENOL-LINKED GLUCOSE TRANSLOCASE HOMOLOG"/>
    <property type="match status" value="1"/>
</dbReference>
<sequence>MTRSAAQKHTRQAGAFLAIGGLAFLVDAAVFNLLAFWVTGHGPFYDQPVVAKTIAIVVASLVTYVGNRYWTFNDRHLPHRWSRYALFVVFNLVAIGLQLGCLAFSRYVLHLEGPIPDNIAGTLIGQTLATLFRYLTYDRFVFPHEEPAAGQDEGAPVTSAP</sequence>
<evidence type="ECO:0000313" key="9">
    <source>
        <dbReference type="Proteomes" id="UP000298358"/>
    </source>
</evidence>
<keyword evidence="3 6" id="KW-0812">Transmembrane</keyword>
<keyword evidence="4 6" id="KW-1133">Transmembrane helix</keyword>
<name>A0A4Y9FS42_9MICO</name>
<organism evidence="8 9">
    <name type="scientific">Microbacterium paludicola</name>
    <dbReference type="NCBI Taxonomy" id="300019"/>
    <lineage>
        <taxon>Bacteria</taxon>
        <taxon>Bacillati</taxon>
        <taxon>Actinomycetota</taxon>
        <taxon>Actinomycetes</taxon>
        <taxon>Micrococcales</taxon>
        <taxon>Microbacteriaceae</taxon>
        <taxon>Microbacterium</taxon>
    </lineage>
</organism>
<dbReference type="Pfam" id="PF04138">
    <property type="entry name" value="GtrA_DPMS_TM"/>
    <property type="match status" value="1"/>
</dbReference>